<feature type="domain" description="Type II secretion system protein GspF" evidence="7">
    <location>
        <begin position="194"/>
        <end position="299"/>
    </location>
</feature>
<evidence type="ECO:0000313" key="9">
    <source>
        <dbReference type="Proteomes" id="UP000195011"/>
    </source>
</evidence>
<reference evidence="8 9" key="1">
    <citation type="submission" date="2016-08" db="EMBL/GenBank/DDBJ databases">
        <title>Genome sequence of Clavibacter michiganensis spp strain CFBP8017.</title>
        <authorList>
            <person name="Thapa S.P."/>
            <person name="Coaker G."/>
            <person name="Jacques M.-A."/>
        </authorList>
    </citation>
    <scope>NUCLEOTIDE SEQUENCE [LARGE SCALE GENOMIC DNA]</scope>
    <source>
        <strain evidence="8">CFBP8017</strain>
    </source>
</reference>
<comment type="subcellular location">
    <subcellularLocation>
        <location evidence="1">Cell membrane</location>
        <topology evidence="1">Multi-pass membrane protein</topology>
    </subcellularLocation>
</comment>
<name>A0A251YAB3_9MICO</name>
<dbReference type="PANTHER" id="PTHR35007">
    <property type="entry name" value="INTEGRAL MEMBRANE PROTEIN-RELATED"/>
    <property type="match status" value="1"/>
</dbReference>
<gene>
    <name evidence="8" type="ORF">BFL36_11105</name>
</gene>
<feature type="transmembrane region" description="Helical" evidence="6">
    <location>
        <begin position="282"/>
        <end position="307"/>
    </location>
</feature>
<keyword evidence="4 6" id="KW-1133">Transmembrane helix</keyword>
<dbReference type="Pfam" id="PF00482">
    <property type="entry name" value="T2SSF"/>
    <property type="match status" value="2"/>
</dbReference>
<proteinExistence type="predicted"/>
<sequence length="314" mass="32485">MEEVEEIAASVRRMAVLLRAGLHPERAWDQLAPPGPRPRRSDDAVQALVREVAAGPRSLPLAERITRAASRDEAAGHVDAARSWRALAAALEVADRTGAPLAAALARLADALVAVGRVRRDAGTALAGPVATARTVLLLPGAGLLLAAGLGFAPLRVLLTTVPGAACLVVGASLVVVGWRWNRRLVRAAVPSDPAPGLVLDLVATAMAGGSSVPRATSVVRVACERNGLPVGSDLERVREVIAAAERTGAPVSVLLRGEADRARRDASTWAERAAARLGARLMLPLGACILPAFLAVGVVPMLMAVVSSTLGRR</sequence>
<feature type="domain" description="Type II secretion system protein GspF" evidence="7">
    <location>
        <begin position="12"/>
        <end position="145"/>
    </location>
</feature>
<evidence type="ECO:0000259" key="7">
    <source>
        <dbReference type="Pfam" id="PF00482"/>
    </source>
</evidence>
<dbReference type="EMBL" id="MDJY01000051">
    <property type="protein sequence ID" value="OUE21063.1"/>
    <property type="molecule type" value="Genomic_DNA"/>
</dbReference>
<dbReference type="GO" id="GO:0005886">
    <property type="term" value="C:plasma membrane"/>
    <property type="evidence" value="ECO:0007669"/>
    <property type="project" value="UniProtKB-SubCell"/>
</dbReference>
<evidence type="ECO:0000256" key="6">
    <source>
        <dbReference type="SAM" id="Phobius"/>
    </source>
</evidence>
<evidence type="ECO:0000313" key="8">
    <source>
        <dbReference type="EMBL" id="OUE21063.1"/>
    </source>
</evidence>
<comment type="caution">
    <text evidence="8">The sequence shown here is derived from an EMBL/GenBank/DDBJ whole genome shotgun (WGS) entry which is preliminary data.</text>
</comment>
<dbReference type="PANTHER" id="PTHR35007:SF4">
    <property type="entry name" value="CONSERVED TRANSMEMBRANE PROTEIN-RELATED"/>
    <property type="match status" value="1"/>
</dbReference>
<feature type="transmembrane region" description="Helical" evidence="6">
    <location>
        <begin position="136"/>
        <end position="155"/>
    </location>
</feature>
<keyword evidence="3 6" id="KW-0812">Transmembrane</keyword>
<dbReference type="Proteomes" id="UP000195011">
    <property type="component" value="Unassembled WGS sequence"/>
</dbReference>
<evidence type="ECO:0000256" key="1">
    <source>
        <dbReference type="ARBA" id="ARBA00004651"/>
    </source>
</evidence>
<dbReference type="AlphaFoldDB" id="A0A251YAB3"/>
<feature type="transmembrane region" description="Helical" evidence="6">
    <location>
        <begin position="161"/>
        <end position="179"/>
    </location>
</feature>
<keyword evidence="2" id="KW-1003">Cell membrane</keyword>
<organism evidence="8 9">
    <name type="scientific">Clavibacter michiganensis</name>
    <dbReference type="NCBI Taxonomy" id="28447"/>
    <lineage>
        <taxon>Bacteria</taxon>
        <taxon>Bacillati</taxon>
        <taxon>Actinomycetota</taxon>
        <taxon>Actinomycetes</taxon>
        <taxon>Micrococcales</taxon>
        <taxon>Microbacteriaceae</taxon>
        <taxon>Clavibacter</taxon>
    </lineage>
</organism>
<keyword evidence="5 6" id="KW-0472">Membrane</keyword>
<dbReference type="InterPro" id="IPR018076">
    <property type="entry name" value="T2SS_GspF_dom"/>
</dbReference>
<evidence type="ECO:0000256" key="5">
    <source>
        <dbReference type="ARBA" id="ARBA00023136"/>
    </source>
</evidence>
<evidence type="ECO:0000256" key="4">
    <source>
        <dbReference type="ARBA" id="ARBA00022989"/>
    </source>
</evidence>
<protein>
    <submittedName>
        <fullName evidence="8">Bacterial type II secretion system protein F domain protein</fullName>
    </submittedName>
</protein>
<evidence type="ECO:0000256" key="3">
    <source>
        <dbReference type="ARBA" id="ARBA00022692"/>
    </source>
</evidence>
<accession>A0A251YAB3</accession>
<dbReference type="RefSeq" id="WP_241534930.1">
    <property type="nucleotide sequence ID" value="NZ_MDJY01000051.1"/>
</dbReference>
<evidence type="ECO:0000256" key="2">
    <source>
        <dbReference type="ARBA" id="ARBA00022475"/>
    </source>
</evidence>